<keyword evidence="3" id="KW-1185">Reference proteome</keyword>
<dbReference type="PANTHER" id="PTHR42941:SF1">
    <property type="entry name" value="SLL1037 PROTEIN"/>
    <property type="match status" value="1"/>
</dbReference>
<evidence type="ECO:0000313" key="3">
    <source>
        <dbReference type="Proteomes" id="UP000319094"/>
    </source>
</evidence>
<proteinExistence type="predicted"/>
<dbReference type="Gene3D" id="3.40.190.10">
    <property type="entry name" value="Periplasmic binding protein-like II"/>
    <property type="match status" value="2"/>
</dbReference>
<accession>A0A542XYR8</accession>
<dbReference type="PANTHER" id="PTHR42941">
    <property type="entry name" value="SLL1037 PROTEIN"/>
    <property type="match status" value="1"/>
</dbReference>
<protein>
    <recommendedName>
        <fullName evidence="4">TAXI family TRAP transporter solute-binding subunit</fullName>
    </recommendedName>
</protein>
<name>A0A542XYR8_9MICO</name>
<keyword evidence="1" id="KW-0732">Signal</keyword>
<feature type="chain" id="PRO_5021908564" description="TAXI family TRAP transporter solute-binding subunit" evidence="1">
    <location>
        <begin position="37"/>
        <end position="326"/>
    </location>
</feature>
<feature type="signal peptide" evidence="1">
    <location>
        <begin position="1"/>
        <end position="36"/>
    </location>
</feature>
<dbReference type="InterPro" id="IPR011852">
    <property type="entry name" value="TRAP_TAXI"/>
</dbReference>
<dbReference type="OrthoDB" id="5582316at2"/>
<comment type="caution">
    <text evidence="2">The sequence shown here is derived from an EMBL/GenBank/DDBJ whole genome shotgun (WGS) entry which is preliminary data.</text>
</comment>
<gene>
    <name evidence="2" type="ORF">FB468_3409</name>
</gene>
<dbReference type="AlphaFoldDB" id="A0A542XYR8"/>
<dbReference type="EMBL" id="VFON01000002">
    <property type="protein sequence ID" value="TQL40883.1"/>
    <property type="molecule type" value="Genomic_DNA"/>
</dbReference>
<dbReference type="Proteomes" id="UP000319094">
    <property type="component" value="Unassembled WGS sequence"/>
</dbReference>
<dbReference type="PROSITE" id="PS51257">
    <property type="entry name" value="PROKAR_LIPOPROTEIN"/>
    <property type="match status" value="1"/>
</dbReference>
<dbReference type="RefSeq" id="WP_141888966.1">
    <property type="nucleotide sequence ID" value="NZ_BAAAUY010000018.1"/>
</dbReference>
<sequence>MRRGDGERRLSPRATSRALLGGLAALTLALSGCSAAANNAEQLVIAGGASTGIYYSYGGALAGELRGEGLDAVVATSGGSVDNLLRVGRGEAILGFAQADAAADAISGVGAFDVPLPVQGVARVYDEYVQVVVPEESPAEHIPDLAGLRVSVGEVNSGVTVISDRVLRAAGIDEGDFVPVRLGLDDSVAALARGDIDAFFWVGGVPTPGIQELSKTTPLRMLPIRPETVEKVNSGHAGVYRLSDFPVGTYGAAEPVETMTIPNYLVAAADAPERLVYEVARTLFESRTDIARTVPAAALLDRRQAIFTSPLPLHQGAAKYYVESRH</sequence>
<dbReference type="NCBIfam" id="TIGR02122">
    <property type="entry name" value="TRAP_TAXI"/>
    <property type="match status" value="1"/>
</dbReference>
<evidence type="ECO:0000256" key="1">
    <source>
        <dbReference type="SAM" id="SignalP"/>
    </source>
</evidence>
<dbReference type="Pfam" id="PF16868">
    <property type="entry name" value="NMT1_3"/>
    <property type="match status" value="1"/>
</dbReference>
<dbReference type="SUPFAM" id="SSF53850">
    <property type="entry name" value="Periplasmic binding protein-like II"/>
    <property type="match status" value="1"/>
</dbReference>
<evidence type="ECO:0000313" key="2">
    <source>
        <dbReference type="EMBL" id="TQL40883.1"/>
    </source>
</evidence>
<reference evidence="2 3" key="1">
    <citation type="submission" date="2019-06" db="EMBL/GenBank/DDBJ databases">
        <title>Sequencing the genomes of 1000 actinobacteria strains.</title>
        <authorList>
            <person name="Klenk H.-P."/>
        </authorList>
    </citation>
    <scope>NUCLEOTIDE SEQUENCE [LARGE SCALE GENOMIC DNA]</scope>
    <source>
        <strain evidence="2 3">DSM 8803</strain>
    </source>
</reference>
<evidence type="ECO:0008006" key="4">
    <source>
        <dbReference type="Google" id="ProtNLM"/>
    </source>
</evidence>
<organism evidence="2 3">
    <name type="scientific">Leucobacter komagatae</name>
    <dbReference type="NCBI Taxonomy" id="55969"/>
    <lineage>
        <taxon>Bacteria</taxon>
        <taxon>Bacillati</taxon>
        <taxon>Actinomycetota</taxon>
        <taxon>Actinomycetes</taxon>
        <taxon>Micrococcales</taxon>
        <taxon>Microbacteriaceae</taxon>
        <taxon>Leucobacter</taxon>
    </lineage>
</organism>